<evidence type="ECO:0000256" key="1">
    <source>
        <dbReference type="ARBA" id="ARBA00004651"/>
    </source>
</evidence>
<evidence type="ECO:0000256" key="4">
    <source>
        <dbReference type="ARBA" id="ARBA00022989"/>
    </source>
</evidence>
<accession>A0A3A8EBU9</accession>
<gene>
    <name evidence="9" type="ORF">D7V21_13410</name>
</gene>
<feature type="transmembrane region" description="Helical" evidence="6">
    <location>
        <begin position="444"/>
        <end position="468"/>
    </location>
</feature>
<evidence type="ECO:0000256" key="3">
    <source>
        <dbReference type="ARBA" id="ARBA00022692"/>
    </source>
</evidence>
<evidence type="ECO:0000259" key="7">
    <source>
        <dbReference type="Pfam" id="PF00753"/>
    </source>
</evidence>
<evidence type="ECO:0000256" key="5">
    <source>
        <dbReference type="ARBA" id="ARBA00023136"/>
    </source>
</evidence>
<dbReference type="InterPro" id="IPR001279">
    <property type="entry name" value="Metallo-B-lactamas"/>
</dbReference>
<dbReference type="AlphaFoldDB" id="A0A3A8EBU9"/>
<reference evidence="9 10" key="1">
    <citation type="submission" date="2018-09" db="EMBL/GenBank/DDBJ databases">
        <title>The draft genome of Acinetobacter spp. strains.</title>
        <authorList>
            <person name="Qin J."/>
            <person name="Feng Y."/>
            <person name="Zong Z."/>
        </authorList>
    </citation>
    <scope>NUCLEOTIDE SEQUENCE [LARGE SCALE GENOMIC DNA]</scope>
    <source>
        <strain evidence="9 10">WCHAc060096</strain>
    </source>
</reference>
<dbReference type="NCBIfam" id="TIGR00361">
    <property type="entry name" value="ComEC_Rec2"/>
    <property type="match status" value="1"/>
</dbReference>
<feature type="transmembrane region" description="Helical" evidence="6">
    <location>
        <begin position="26"/>
        <end position="44"/>
    </location>
</feature>
<evidence type="ECO:0000256" key="6">
    <source>
        <dbReference type="SAM" id="Phobius"/>
    </source>
</evidence>
<name>A0A3A8EBU9_9GAMM</name>
<dbReference type="InterPro" id="IPR035681">
    <property type="entry name" value="ComA-like_MBL"/>
</dbReference>
<dbReference type="Pfam" id="PF03772">
    <property type="entry name" value="Competence"/>
    <property type="match status" value="1"/>
</dbReference>
<comment type="subcellular location">
    <subcellularLocation>
        <location evidence="1">Cell membrane</location>
        <topology evidence="1">Multi-pass membrane protein</topology>
    </subcellularLocation>
</comment>
<dbReference type="Gene3D" id="3.60.15.10">
    <property type="entry name" value="Ribonuclease Z/Hydroxyacylglutathione hydrolase-like"/>
    <property type="match status" value="1"/>
</dbReference>
<dbReference type="PANTHER" id="PTHR30619">
    <property type="entry name" value="DNA INTERNALIZATION/COMPETENCE PROTEIN COMEC/REC2"/>
    <property type="match status" value="1"/>
</dbReference>
<feature type="transmembrane region" description="Helical" evidence="6">
    <location>
        <begin position="529"/>
        <end position="546"/>
    </location>
</feature>
<feature type="transmembrane region" description="Helical" evidence="6">
    <location>
        <begin position="410"/>
        <end position="432"/>
    </location>
</feature>
<keyword evidence="4 6" id="KW-1133">Transmembrane helix</keyword>
<feature type="domain" description="ComEC/Rec2-related protein" evidence="8">
    <location>
        <begin position="244"/>
        <end position="524"/>
    </location>
</feature>
<evidence type="ECO:0000259" key="8">
    <source>
        <dbReference type="Pfam" id="PF03772"/>
    </source>
</evidence>
<feature type="transmembrane region" description="Helical" evidence="6">
    <location>
        <begin position="474"/>
        <end position="493"/>
    </location>
</feature>
<dbReference type="InterPro" id="IPR036866">
    <property type="entry name" value="RibonucZ/Hydroxyglut_hydro"/>
</dbReference>
<keyword evidence="3 6" id="KW-0812">Transmembrane</keyword>
<dbReference type="GO" id="GO:0005886">
    <property type="term" value="C:plasma membrane"/>
    <property type="evidence" value="ECO:0007669"/>
    <property type="project" value="UniProtKB-SubCell"/>
</dbReference>
<protein>
    <submittedName>
        <fullName evidence="9">DNA internalization-related competence protein ComEC/Rec2</fullName>
    </submittedName>
</protein>
<feature type="transmembrane region" description="Helical" evidence="6">
    <location>
        <begin position="306"/>
        <end position="323"/>
    </location>
</feature>
<dbReference type="Pfam" id="PF00753">
    <property type="entry name" value="Lactamase_B"/>
    <property type="match status" value="1"/>
</dbReference>
<dbReference type="Proteomes" id="UP000269001">
    <property type="component" value="Unassembled WGS sequence"/>
</dbReference>
<dbReference type="GO" id="GO:0030420">
    <property type="term" value="P:establishment of competence for transformation"/>
    <property type="evidence" value="ECO:0007669"/>
    <property type="project" value="InterPro"/>
</dbReference>
<evidence type="ECO:0000313" key="10">
    <source>
        <dbReference type="Proteomes" id="UP000269001"/>
    </source>
</evidence>
<dbReference type="InterPro" id="IPR052159">
    <property type="entry name" value="Competence_DNA_uptake"/>
</dbReference>
<evidence type="ECO:0000256" key="2">
    <source>
        <dbReference type="ARBA" id="ARBA00022475"/>
    </source>
</evidence>
<organism evidence="9 10">
    <name type="scientific">Acinetobacter guerrae</name>
    <dbReference type="NCBI Taxonomy" id="1843371"/>
    <lineage>
        <taxon>Bacteria</taxon>
        <taxon>Pseudomonadati</taxon>
        <taxon>Pseudomonadota</taxon>
        <taxon>Gammaproteobacteria</taxon>
        <taxon>Moraxellales</taxon>
        <taxon>Moraxellaceae</taxon>
        <taxon>Acinetobacter</taxon>
    </lineage>
</organism>
<feature type="transmembrane region" description="Helical" evidence="6">
    <location>
        <begin position="56"/>
        <end position="74"/>
    </location>
</feature>
<feature type="transmembrane region" description="Helical" evidence="6">
    <location>
        <begin position="265"/>
        <end position="286"/>
    </location>
</feature>
<feature type="transmembrane region" description="Helical" evidence="6">
    <location>
        <begin position="368"/>
        <end position="390"/>
    </location>
</feature>
<dbReference type="CDD" id="cd07731">
    <property type="entry name" value="ComA-like_MBL-fold"/>
    <property type="match status" value="1"/>
</dbReference>
<feature type="transmembrane region" description="Helical" evidence="6">
    <location>
        <begin position="500"/>
        <end position="523"/>
    </location>
</feature>
<proteinExistence type="predicted"/>
<dbReference type="PANTHER" id="PTHR30619:SF7">
    <property type="entry name" value="BETA-LACTAMASE DOMAIN PROTEIN"/>
    <property type="match status" value="1"/>
</dbReference>
<keyword evidence="10" id="KW-1185">Reference proteome</keyword>
<sequence>MLKIILLGWILGIAMMGYSFPNLISMSWYFVPFILIFWGIYCLKRNKWGENTYIKASLMIGSTCCTLILGYVYADHALLERLKHKEILPRTTSEVVYVRKIGENTEQGIKQPIEILSQNKPPVVWVAYIDDSILQSIEIKNKSLALGQYYQVQGMLKPIHGYANAGGFDQEKWFIQQNWMSSLQVKQIAPLSSQDVYRLGFQNHLKQQQTLWSRFSLSIEQLRLNFRIDLQQQPLKYKALILALLTGDRSLMDQNTELLFQRFGISHLLAISGPHVLILAAFFTWLMTRIIPKFKPKIYLRCPRQILLIVPFCGCVFVYTAFVGFEIPALRTLLLTLIASFFLLLKHEIRPFNLLLYTASLSLLIDPFGILSAAFWLSYGACFILLNIYQSMHRHSDSVPNLTQKIWKNIQVLIQSQWKIFIALLPLVLIFFNQVSWIAPIANLIVIPFLGGVIVPLGIIAACISLIIPSLGQLLFHINDLLIGLLFFILNGLDHLFHPVLHTFSLTPMLLLSIGLGILMLFLPKASIPRSWAFLCICPVFLMTWGKRDTYISVIDVGQGQSIFIQDSSMRMLIDTGGYYDESKFSMGQKVVVPYLKSQGVTQLDRILLSHLDQDHSGALDAVLQQIKVSHLMANETLPQQTLSLLKDASFSKCHAGQTWQTVDMRLQILSPESMHDQQVRYDRNENSCVVYLELLKANGLHRFLMMGDAGWLTEYQILQKYPDLKVDVLILGHHGSKHSSSYDFLRHYRPKIAVASVGYTNRYGHPSMQTISRLEALNIPLYTTIQSGNITFRIEDNRVELEQYRQAFKWMNPKPQ</sequence>
<dbReference type="RefSeq" id="WP_120370970.1">
    <property type="nucleotide sequence ID" value="NZ_RAXU01000019.1"/>
</dbReference>
<dbReference type="InterPro" id="IPR004477">
    <property type="entry name" value="ComEC_N"/>
</dbReference>
<dbReference type="SUPFAM" id="SSF56281">
    <property type="entry name" value="Metallo-hydrolase/oxidoreductase"/>
    <property type="match status" value="1"/>
</dbReference>
<dbReference type="NCBIfam" id="TIGR00360">
    <property type="entry name" value="ComEC_N-term"/>
    <property type="match status" value="1"/>
</dbReference>
<keyword evidence="5 6" id="KW-0472">Membrane</keyword>
<dbReference type="InterPro" id="IPR004797">
    <property type="entry name" value="Competence_ComEC/Rec2"/>
</dbReference>
<evidence type="ECO:0000313" key="9">
    <source>
        <dbReference type="EMBL" id="RKG31669.1"/>
    </source>
</evidence>
<dbReference type="EMBL" id="RAXU01000019">
    <property type="protein sequence ID" value="RKG31669.1"/>
    <property type="molecule type" value="Genomic_DNA"/>
</dbReference>
<comment type="caution">
    <text evidence="9">The sequence shown here is derived from an EMBL/GenBank/DDBJ whole genome shotgun (WGS) entry which is preliminary data.</text>
</comment>
<keyword evidence="2" id="KW-1003">Cell membrane</keyword>
<feature type="domain" description="Metallo-beta-lactamase" evidence="7">
    <location>
        <begin position="556"/>
        <end position="640"/>
    </location>
</feature>